<evidence type="ECO:0000259" key="1">
    <source>
        <dbReference type="Pfam" id="PF00561"/>
    </source>
</evidence>
<proteinExistence type="predicted"/>
<dbReference type="EMBL" id="PGXC01000001">
    <property type="protein sequence ID" value="PKK91932.1"/>
    <property type="molecule type" value="Genomic_DNA"/>
</dbReference>
<dbReference type="PANTHER" id="PTHR43194:SF2">
    <property type="entry name" value="PEROXISOMAL MEMBRANE PROTEIN LPX1"/>
    <property type="match status" value="1"/>
</dbReference>
<accession>A0A2N1PUG2</accession>
<protein>
    <submittedName>
        <fullName evidence="2">Alpha/beta hydrolase</fullName>
    </submittedName>
</protein>
<dbReference type="Pfam" id="PF00561">
    <property type="entry name" value="Abhydrolase_1"/>
    <property type="match status" value="1"/>
</dbReference>
<dbReference type="Gene3D" id="3.40.50.1820">
    <property type="entry name" value="alpha/beta hydrolase"/>
    <property type="match status" value="1"/>
</dbReference>
<dbReference type="InterPro" id="IPR000073">
    <property type="entry name" value="AB_hydrolase_1"/>
</dbReference>
<name>A0A2N1PUG2_9BACT</name>
<dbReference type="PRINTS" id="PR00412">
    <property type="entry name" value="EPOXHYDRLASE"/>
</dbReference>
<sequence>MNQVTANHSGELRKHGDECPIPLHPENTILAPEYTFEPSFLKTDSGFWMHFVDRGEGSPVLMVHGNPTWSYMYRNLIRGLESSHRCIVPDHIGCGRSQKPQDFPYLLENHIDNLEKLILTLDLRDITLVVHDWGGAIGVGTALRHPQRFRSLVAFNTSAFWMPRIPQRINICRAPIFGEIAIRGCNGFALGALAMATAKPFSMPLEVMRGFVAPYDSWANRIATLAFVRDIPMYAGHPSLSTLRNVEEGVRVFSEKPSLVLWGMRDFCFDPTFLEEWARRLGPDRIIRFPDAGHYLLEDAREEAIGAIVDFIG</sequence>
<dbReference type="PANTHER" id="PTHR43194">
    <property type="entry name" value="HYDROLASE ALPHA/BETA FOLD FAMILY"/>
    <property type="match status" value="1"/>
</dbReference>
<evidence type="ECO:0000313" key="2">
    <source>
        <dbReference type="EMBL" id="PKK91932.1"/>
    </source>
</evidence>
<dbReference type="SUPFAM" id="SSF53474">
    <property type="entry name" value="alpha/beta-Hydrolases"/>
    <property type="match status" value="1"/>
</dbReference>
<dbReference type="InterPro" id="IPR000639">
    <property type="entry name" value="Epox_hydrolase-like"/>
</dbReference>
<dbReference type="InterPro" id="IPR029058">
    <property type="entry name" value="AB_hydrolase_fold"/>
</dbReference>
<reference evidence="2 3" key="1">
    <citation type="journal article" date="2017" name="ISME J.">
        <title>Potential for microbial H2 and metal transformations associated with novel bacteria and archaea in deep terrestrial subsurface sediments.</title>
        <authorList>
            <person name="Hernsdorf A.W."/>
            <person name="Amano Y."/>
            <person name="Miyakawa K."/>
            <person name="Ise K."/>
            <person name="Suzuki Y."/>
            <person name="Anantharaman K."/>
            <person name="Probst A."/>
            <person name="Burstein D."/>
            <person name="Thomas B.C."/>
            <person name="Banfield J.F."/>
        </authorList>
    </citation>
    <scope>NUCLEOTIDE SEQUENCE [LARGE SCALE GENOMIC DNA]</scope>
    <source>
        <strain evidence="2">HGW-Wallbacteria-1</strain>
    </source>
</reference>
<gene>
    <name evidence="2" type="ORF">CVV64_00460</name>
</gene>
<feature type="domain" description="AB hydrolase-1" evidence="1">
    <location>
        <begin position="59"/>
        <end position="157"/>
    </location>
</feature>
<comment type="caution">
    <text evidence="2">The sequence shown here is derived from an EMBL/GenBank/DDBJ whole genome shotgun (WGS) entry which is preliminary data.</text>
</comment>
<dbReference type="Proteomes" id="UP000233256">
    <property type="component" value="Unassembled WGS sequence"/>
</dbReference>
<organism evidence="2 3">
    <name type="scientific">Candidatus Wallbacteria bacterium HGW-Wallbacteria-1</name>
    <dbReference type="NCBI Taxonomy" id="2013854"/>
    <lineage>
        <taxon>Bacteria</taxon>
        <taxon>Candidatus Walliibacteriota</taxon>
    </lineage>
</organism>
<evidence type="ECO:0000313" key="3">
    <source>
        <dbReference type="Proteomes" id="UP000233256"/>
    </source>
</evidence>
<dbReference type="PRINTS" id="PR00111">
    <property type="entry name" value="ABHYDROLASE"/>
</dbReference>
<dbReference type="AlphaFoldDB" id="A0A2N1PUG2"/>
<keyword evidence="2" id="KW-0378">Hydrolase</keyword>
<dbReference type="InterPro" id="IPR050228">
    <property type="entry name" value="Carboxylesterase_BioH"/>
</dbReference>
<dbReference type="GO" id="GO:0016787">
    <property type="term" value="F:hydrolase activity"/>
    <property type="evidence" value="ECO:0007669"/>
    <property type="project" value="UniProtKB-KW"/>
</dbReference>